<name>A0A3A8ABF5_9HYPH</name>
<evidence type="ECO:0000256" key="1">
    <source>
        <dbReference type="ARBA" id="ARBA00010688"/>
    </source>
</evidence>
<dbReference type="InterPro" id="IPR029056">
    <property type="entry name" value="Ribokinase-like"/>
</dbReference>
<dbReference type="Proteomes" id="UP000246132">
    <property type="component" value="Unassembled WGS sequence"/>
</dbReference>
<evidence type="ECO:0000256" key="4">
    <source>
        <dbReference type="ARBA" id="ARBA00022777"/>
    </source>
</evidence>
<evidence type="ECO:0000313" key="7">
    <source>
        <dbReference type="EMBL" id="RKF07266.1"/>
    </source>
</evidence>
<comment type="caution">
    <text evidence="7">The sequence shown here is derived from an EMBL/GenBank/DDBJ whole genome shotgun (WGS) entry which is preliminary data.</text>
</comment>
<dbReference type="InterPro" id="IPR050306">
    <property type="entry name" value="PfkB_Carbo_kinase"/>
</dbReference>
<keyword evidence="4 7" id="KW-0418">Kinase</keyword>
<evidence type="ECO:0000259" key="6">
    <source>
        <dbReference type="Pfam" id="PF00294"/>
    </source>
</evidence>
<keyword evidence="2" id="KW-0808">Transferase</keyword>
<dbReference type="Pfam" id="PF00294">
    <property type="entry name" value="PfkB"/>
    <property type="match status" value="1"/>
</dbReference>
<sequence length="314" mass="32935">MILTCGEALFDMFARPSDASGGHGVSIDGVVGGSPLNVALGLSRMGTAAGLFTRISTDLLGRRLRAFMADNGVLDRYCVETDNLTTVALVETGPDGHPRYSIYCNGTADCSMEPSDIPDQLGDDVDVIHLGSFATVFEPTGNTLRTLARREADARFISFDPNVRTMVVADLDLWRQRIGEMLPLAGLVKASDEDVGLLWPGKPLEWFIEQALVAGADLAFVTRGPNGAIAGSADGRLTHVPGIAVDVVDTVGAGDTFMAACLHSLKANDLVGAGKARNADIAELAGFAVRASALTCTRRGADLPTLAEIEAFAG</sequence>
<dbReference type="EMBL" id="QFWV02000004">
    <property type="protein sequence ID" value="RKF07266.1"/>
    <property type="molecule type" value="Genomic_DNA"/>
</dbReference>
<dbReference type="GO" id="GO:0016301">
    <property type="term" value="F:kinase activity"/>
    <property type="evidence" value="ECO:0007669"/>
    <property type="project" value="UniProtKB-KW"/>
</dbReference>
<protein>
    <submittedName>
        <fullName evidence="7">Carbohydrate kinase</fullName>
    </submittedName>
</protein>
<dbReference type="PANTHER" id="PTHR43085">
    <property type="entry name" value="HEXOKINASE FAMILY MEMBER"/>
    <property type="match status" value="1"/>
</dbReference>
<evidence type="ECO:0000256" key="3">
    <source>
        <dbReference type="ARBA" id="ARBA00022741"/>
    </source>
</evidence>
<organism evidence="7 8">
    <name type="scientific">Oceaniradius stylonematis</name>
    <dbReference type="NCBI Taxonomy" id="2184161"/>
    <lineage>
        <taxon>Bacteria</taxon>
        <taxon>Pseudomonadati</taxon>
        <taxon>Pseudomonadota</taxon>
        <taxon>Alphaproteobacteria</taxon>
        <taxon>Hyphomicrobiales</taxon>
        <taxon>Ahrensiaceae</taxon>
        <taxon>Oceaniradius</taxon>
    </lineage>
</organism>
<dbReference type="AlphaFoldDB" id="A0A3A8ABF5"/>
<dbReference type="InterPro" id="IPR011611">
    <property type="entry name" value="PfkB_dom"/>
</dbReference>
<dbReference type="Gene3D" id="3.40.1190.20">
    <property type="match status" value="1"/>
</dbReference>
<comment type="similarity">
    <text evidence="1">Belongs to the carbohydrate kinase PfkB family.</text>
</comment>
<evidence type="ECO:0000256" key="5">
    <source>
        <dbReference type="ARBA" id="ARBA00022840"/>
    </source>
</evidence>
<evidence type="ECO:0000313" key="8">
    <source>
        <dbReference type="Proteomes" id="UP000246132"/>
    </source>
</evidence>
<keyword evidence="5" id="KW-0067">ATP-binding</keyword>
<dbReference type="OrthoDB" id="9795789at2"/>
<evidence type="ECO:0000256" key="2">
    <source>
        <dbReference type="ARBA" id="ARBA00022679"/>
    </source>
</evidence>
<dbReference type="RefSeq" id="WP_109769351.1">
    <property type="nucleotide sequence ID" value="NZ_QFWV02000004.1"/>
</dbReference>
<accession>A0A3A8ABF5</accession>
<keyword evidence="3" id="KW-0547">Nucleotide-binding</keyword>
<dbReference type="CDD" id="cd01167">
    <property type="entry name" value="bac_FRK"/>
    <property type="match status" value="1"/>
</dbReference>
<reference evidence="7 8" key="1">
    <citation type="journal article" date="2018" name="Int. J. Syst. Bacteriol.">
        <title>Oceaniradius stylonemae gen. nov., sp. nov., isolated from a red alga, Stylonema cornu-cervi.</title>
        <authorList>
            <person name="Jeong S."/>
        </authorList>
    </citation>
    <scope>NUCLEOTIDE SEQUENCE [LARGE SCALE GENOMIC DNA]</scope>
    <source>
        <strain evidence="7 8">StC1</strain>
    </source>
</reference>
<dbReference type="GO" id="GO:0005524">
    <property type="term" value="F:ATP binding"/>
    <property type="evidence" value="ECO:0007669"/>
    <property type="project" value="UniProtKB-KW"/>
</dbReference>
<dbReference type="SUPFAM" id="SSF53613">
    <property type="entry name" value="Ribokinase-like"/>
    <property type="match status" value="1"/>
</dbReference>
<gene>
    <name evidence="7" type="ORF">DEM25_005380</name>
</gene>
<feature type="domain" description="Carbohydrate kinase PfkB" evidence="6">
    <location>
        <begin position="5"/>
        <end position="304"/>
    </location>
</feature>
<keyword evidence="8" id="KW-1185">Reference proteome</keyword>
<dbReference type="PANTHER" id="PTHR43085:SF1">
    <property type="entry name" value="PSEUDOURIDINE KINASE-RELATED"/>
    <property type="match status" value="1"/>
</dbReference>
<proteinExistence type="inferred from homology"/>